<keyword evidence="3" id="KW-0964">Secreted</keyword>
<dbReference type="AlphaFoldDB" id="A0A7S3A1D5"/>
<gene>
    <name evidence="11" type="ORF">RMAR00112_LOCUS26616</name>
</gene>
<comment type="cofactor">
    <cofactor evidence="1">
        <name>Ca(2+)</name>
        <dbReference type="ChEBI" id="CHEBI:29108"/>
    </cofactor>
</comment>
<evidence type="ECO:0000256" key="7">
    <source>
        <dbReference type="ARBA" id="ARBA00023239"/>
    </source>
</evidence>
<dbReference type="InterPro" id="IPR059226">
    <property type="entry name" value="Choice_anch_Q_dom"/>
</dbReference>
<dbReference type="PANTHER" id="PTHR40088:SF1">
    <property type="entry name" value="PECTATE LYASE PEL9"/>
    <property type="match status" value="1"/>
</dbReference>
<evidence type="ECO:0000256" key="1">
    <source>
        <dbReference type="ARBA" id="ARBA00001913"/>
    </source>
</evidence>
<dbReference type="InterPro" id="IPR012334">
    <property type="entry name" value="Pectin_lyas_fold"/>
</dbReference>
<evidence type="ECO:0000256" key="4">
    <source>
        <dbReference type="ARBA" id="ARBA00022723"/>
    </source>
</evidence>
<evidence type="ECO:0000313" key="11">
    <source>
        <dbReference type="EMBL" id="CAE0058560.1"/>
    </source>
</evidence>
<organism evidence="11">
    <name type="scientific">Rhodosorus marinus</name>
    <dbReference type="NCBI Taxonomy" id="101924"/>
    <lineage>
        <taxon>Eukaryota</taxon>
        <taxon>Rhodophyta</taxon>
        <taxon>Stylonematophyceae</taxon>
        <taxon>Stylonematales</taxon>
        <taxon>Stylonemataceae</taxon>
        <taxon>Rhodosorus</taxon>
    </lineage>
</organism>
<feature type="domain" description="Right handed beta helix" evidence="10">
    <location>
        <begin position="142"/>
        <end position="334"/>
    </location>
</feature>
<comment type="subcellular location">
    <subcellularLocation>
        <location evidence="2">Secreted</location>
    </subcellularLocation>
</comment>
<sequence>MTSRGDNEAPMTIYVDAGAESSGSGTSTDPFRTIQAGLDAAIPGARIVVRAGIYRNRNYGTDKSAGWVANIRQGGTSSSYTTLEGEPGAIIEFDGGAGVSISADYVAVENFIIRGPGESMTQEEVEEHRLEHETPGKYKGNGIVSWGPHHHIRIRNNEITWTCDSGIRVNKGDYVEILYNTVGHCTWASRSAPSALVIAEATNIDDNDGLKMRIEGNTVHHNKNRLPFYAPRGMPPGAHPPFPWYGTREAKKIIDGQGIYLTRNHDSYKHGRFLIANNLCYNNGINGISVHHTDRIRITHNTLVNNGLTTKNEGRQAAAGLAINSCNDVKVFNNIVQTRDDSDLAFPRYGDITRDKYEGNMCGRGGIGKIKTGISMVSDFEFEDEASHNYQLKASSPAISAAWKENSPPALDLRRKPRPNGEVPDVGCYEN</sequence>
<dbReference type="Pfam" id="PF13229">
    <property type="entry name" value="Beta_helix"/>
    <property type="match status" value="1"/>
</dbReference>
<evidence type="ECO:0000256" key="9">
    <source>
        <dbReference type="SAM" id="MobiDB-lite"/>
    </source>
</evidence>
<evidence type="ECO:0000256" key="6">
    <source>
        <dbReference type="ARBA" id="ARBA00022837"/>
    </source>
</evidence>
<dbReference type="SMART" id="SM00710">
    <property type="entry name" value="PbH1"/>
    <property type="match status" value="5"/>
</dbReference>
<dbReference type="NCBIfam" id="NF041518">
    <property type="entry name" value="choice_anch_Q"/>
    <property type="match status" value="1"/>
</dbReference>
<comment type="similarity">
    <text evidence="8">Belongs to the polysaccharide lyase 9 family.</text>
</comment>
<evidence type="ECO:0000256" key="8">
    <source>
        <dbReference type="ARBA" id="ARBA00038263"/>
    </source>
</evidence>
<keyword evidence="7" id="KW-0456">Lyase</keyword>
<evidence type="ECO:0000256" key="3">
    <source>
        <dbReference type="ARBA" id="ARBA00022525"/>
    </source>
</evidence>
<dbReference type="EMBL" id="HBHW01034569">
    <property type="protein sequence ID" value="CAE0058560.1"/>
    <property type="molecule type" value="Transcribed_RNA"/>
</dbReference>
<dbReference type="InterPro" id="IPR011050">
    <property type="entry name" value="Pectin_lyase_fold/virulence"/>
</dbReference>
<feature type="region of interest" description="Disordered" evidence="9">
    <location>
        <begin position="408"/>
        <end position="431"/>
    </location>
</feature>
<evidence type="ECO:0000256" key="5">
    <source>
        <dbReference type="ARBA" id="ARBA00022729"/>
    </source>
</evidence>
<evidence type="ECO:0000259" key="10">
    <source>
        <dbReference type="Pfam" id="PF13229"/>
    </source>
</evidence>
<dbReference type="InterPro" id="IPR052052">
    <property type="entry name" value="Polysaccharide_Lyase_9"/>
</dbReference>
<keyword evidence="5" id="KW-0732">Signal</keyword>
<dbReference type="SUPFAM" id="SSF51126">
    <property type="entry name" value="Pectin lyase-like"/>
    <property type="match status" value="1"/>
</dbReference>
<reference evidence="11" key="1">
    <citation type="submission" date="2021-01" db="EMBL/GenBank/DDBJ databases">
        <authorList>
            <person name="Corre E."/>
            <person name="Pelletier E."/>
            <person name="Niang G."/>
            <person name="Scheremetjew M."/>
            <person name="Finn R."/>
            <person name="Kale V."/>
            <person name="Holt S."/>
            <person name="Cochrane G."/>
            <person name="Meng A."/>
            <person name="Brown T."/>
            <person name="Cohen L."/>
        </authorList>
    </citation>
    <scope>NUCLEOTIDE SEQUENCE</scope>
    <source>
        <strain evidence="11">CCMP 769</strain>
    </source>
</reference>
<dbReference type="GO" id="GO:0046872">
    <property type="term" value="F:metal ion binding"/>
    <property type="evidence" value="ECO:0007669"/>
    <property type="project" value="UniProtKB-KW"/>
</dbReference>
<keyword evidence="6" id="KW-0106">Calcium</keyword>
<dbReference type="InterPro" id="IPR039448">
    <property type="entry name" value="Beta_helix"/>
</dbReference>
<dbReference type="PANTHER" id="PTHR40088">
    <property type="entry name" value="PECTATE LYASE (EUROFUNG)"/>
    <property type="match status" value="1"/>
</dbReference>
<accession>A0A7S3A1D5</accession>
<dbReference type="Gene3D" id="2.160.20.10">
    <property type="entry name" value="Single-stranded right-handed beta-helix, Pectin lyase-like"/>
    <property type="match status" value="1"/>
</dbReference>
<keyword evidence="4" id="KW-0479">Metal-binding</keyword>
<dbReference type="GO" id="GO:0016837">
    <property type="term" value="F:carbon-oxygen lyase activity, acting on polysaccharides"/>
    <property type="evidence" value="ECO:0007669"/>
    <property type="project" value="TreeGrafter"/>
</dbReference>
<dbReference type="GO" id="GO:0005576">
    <property type="term" value="C:extracellular region"/>
    <property type="evidence" value="ECO:0007669"/>
    <property type="project" value="UniProtKB-SubCell"/>
</dbReference>
<dbReference type="InterPro" id="IPR006626">
    <property type="entry name" value="PbH1"/>
</dbReference>
<evidence type="ECO:0000256" key="2">
    <source>
        <dbReference type="ARBA" id="ARBA00004613"/>
    </source>
</evidence>
<proteinExistence type="inferred from homology"/>
<name>A0A7S3A1D5_9RHOD</name>
<protein>
    <recommendedName>
        <fullName evidence="10">Right handed beta helix domain-containing protein</fullName>
    </recommendedName>
</protein>